<protein>
    <submittedName>
        <fullName evidence="2">Uncharacterized protein</fullName>
    </submittedName>
</protein>
<name>A0A7J7LTN5_9MAGN</name>
<keyword evidence="1" id="KW-0175">Coiled coil</keyword>
<dbReference type="PANTHER" id="PTHR47747">
    <property type="entry name" value="RIBONUCLEASE P PROTEIN SUBUNIT P38-LIKE PROTEIN"/>
    <property type="match status" value="1"/>
</dbReference>
<organism evidence="2 3">
    <name type="scientific">Kingdonia uniflora</name>
    <dbReference type="NCBI Taxonomy" id="39325"/>
    <lineage>
        <taxon>Eukaryota</taxon>
        <taxon>Viridiplantae</taxon>
        <taxon>Streptophyta</taxon>
        <taxon>Embryophyta</taxon>
        <taxon>Tracheophyta</taxon>
        <taxon>Spermatophyta</taxon>
        <taxon>Magnoliopsida</taxon>
        <taxon>Ranunculales</taxon>
        <taxon>Circaeasteraceae</taxon>
        <taxon>Kingdonia</taxon>
    </lineage>
</organism>
<dbReference type="OrthoDB" id="1735671at2759"/>
<reference evidence="2 3" key="1">
    <citation type="journal article" date="2020" name="IScience">
        <title>Genome Sequencing of the Endangered Kingdonia uniflora (Circaeasteraceae, Ranunculales) Reveals Potential Mechanisms of Evolutionary Specialization.</title>
        <authorList>
            <person name="Sun Y."/>
            <person name="Deng T."/>
            <person name="Zhang A."/>
            <person name="Moore M.J."/>
            <person name="Landis J.B."/>
            <person name="Lin N."/>
            <person name="Zhang H."/>
            <person name="Zhang X."/>
            <person name="Huang J."/>
            <person name="Zhang X."/>
            <person name="Sun H."/>
            <person name="Wang H."/>
        </authorList>
    </citation>
    <scope>NUCLEOTIDE SEQUENCE [LARGE SCALE GENOMIC DNA]</scope>
    <source>
        <strain evidence="2">TB1705</strain>
        <tissue evidence="2">Leaf</tissue>
    </source>
</reference>
<dbReference type="PANTHER" id="PTHR47747:SF2">
    <property type="entry name" value="RIBONUCLEASE P PROTEIN SUBUNIT P38-LIKE PROTEIN"/>
    <property type="match status" value="1"/>
</dbReference>
<dbReference type="EMBL" id="JACGCM010002017">
    <property type="protein sequence ID" value="KAF6146046.1"/>
    <property type="molecule type" value="Genomic_DNA"/>
</dbReference>
<gene>
    <name evidence="2" type="ORF">GIB67_033405</name>
</gene>
<evidence type="ECO:0000313" key="3">
    <source>
        <dbReference type="Proteomes" id="UP000541444"/>
    </source>
</evidence>
<evidence type="ECO:0000256" key="1">
    <source>
        <dbReference type="SAM" id="Coils"/>
    </source>
</evidence>
<accession>A0A7J7LTN5</accession>
<sequence>MAENQVPSSRPSISISEEKTDWKSELLHMIKKSELEVVELKRRRSEDAKANERVLSIFAAREQSWLSERRKLRQTIGSLINELRVLETDKEKIILNLSKKVEDSELIIQSRGKALEGEEAKGKEIEEKLQKLEDLVCELRETTKKEGQEHTAELWKHKTAFLELVSNQRQLEAEMGRALRQVESTKQEFDSVYAQKEESVSMVQKLSMELVRTRKDLEQKDKILSAMLRKSKLDTSEKQMLLKEVKISKSRRKQAEVETERWRTHGHESRYERHSSKSNLVYQIEEDFFEKRRTGSQPNFDRVSPKTLLLDYLEADRRKERDGSNQCSPEESGELVTADVKHLESWIRLETKKNTTMLEQRHHLEIDAFAEELRHKNEKLEASRWQLLSMELESKRLKSHIEELDQNLSQVNDENMKLEALLFEQEADYTSLKEELDSLQLCTSQVSRETEPKDETSSLVQVPEEEIEVEKEVTVDIVHVGDQCTNPKVVEAIDLTSNNHCSMKLSKIDLHALGVSYNIKRLKQQLLLLKKLVGMQNGCEERMSDDDNGKHGKHSFLYSLSLLNKQVSRYESLQEKINNLCSRMHENGLDGSSVDSQTAMAKEETKSLQIFLGETFQLQRYMVAAGQKLMEIKSKITFGFIRGLEEVNKSASFDTKRFSDSVQTLFKEVQRGLEVRISRIIGNLEGTLACEGITHFKN</sequence>
<dbReference type="Proteomes" id="UP000541444">
    <property type="component" value="Unassembled WGS sequence"/>
</dbReference>
<keyword evidence="3" id="KW-1185">Reference proteome</keyword>
<comment type="caution">
    <text evidence="2">The sequence shown here is derived from an EMBL/GenBank/DDBJ whole genome shotgun (WGS) entry which is preliminary data.</text>
</comment>
<evidence type="ECO:0000313" key="2">
    <source>
        <dbReference type="EMBL" id="KAF6146046.1"/>
    </source>
</evidence>
<feature type="coiled-coil region" evidence="1">
    <location>
        <begin position="115"/>
        <end position="188"/>
    </location>
</feature>
<proteinExistence type="predicted"/>
<dbReference type="AlphaFoldDB" id="A0A7J7LTN5"/>
<feature type="coiled-coil region" evidence="1">
    <location>
        <begin position="387"/>
        <end position="435"/>
    </location>
</feature>